<reference evidence="1" key="1">
    <citation type="submission" date="2020-11" db="EMBL/GenBank/DDBJ databases">
        <authorList>
            <consortium name="DOE Joint Genome Institute"/>
            <person name="Ahrendt S."/>
            <person name="Riley R."/>
            <person name="Andreopoulos W."/>
            <person name="Labutti K."/>
            <person name="Pangilinan J."/>
            <person name="Ruiz-Duenas F.J."/>
            <person name="Barrasa J.M."/>
            <person name="Sanchez-Garcia M."/>
            <person name="Camarero S."/>
            <person name="Miyauchi S."/>
            <person name="Serrano A."/>
            <person name="Linde D."/>
            <person name="Babiker R."/>
            <person name="Drula E."/>
            <person name="Ayuso-Fernandez I."/>
            <person name="Pacheco R."/>
            <person name="Padilla G."/>
            <person name="Ferreira P."/>
            <person name="Barriuso J."/>
            <person name="Kellner H."/>
            <person name="Castanera R."/>
            <person name="Alfaro M."/>
            <person name="Ramirez L."/>
            <person name="Pisabarro A.G."/>
            <person name="Kuo A."/>
            <person name="Tritt A."/>
            <person name="Lipzen A."/>
            <person name="He G."/>
            <person name="Yan M."/>
            <person name="Ng V."/>
            <person name="Cullen D."/>
            <person name="Martin F."/>
            <person name="Rosso M.-N."/>
            <person name="Henrissat B."/>
            <person name="Hibbett D."/>
            <person name="Martinez A.T."/>
            <person name="Grigoriev I.V."/>
        </authorList>
    </citation>
    <scope>NUCLEOTIDE SEQUENCE</scope>
    <source>
        <strain evidence="1">MF-IS2</strain>
    </source>
</reference>
<comment type="caution">
    <text evidence="1">The sequence shown here is derived from an EMBL/GenBank/DDBJ whole genome shotgun (WGS) entry which is preliminary data.</text>
</comment>
<name>A0A9P5WWZ4_9AGAR</name>
<sequence>MGGDFNTQSTDWDPGAATRPRSAKLLLELASDLGLDLGIPLVPGPTRFPFNGVDRPSVINLMFVPTREGHALRLNIDLSLRGTLDHAPLVVRVPIIPERFMVERRAMKKDSEELELFLAEVSIGLGNLQGMLMGSPDQIETVASAMGDIILAAWRHHSSEVKLCLRSKSWWDNDCSLTLQAYRSSRQPEDWKEFRRACKTAKHVFFDARIEEIATTNKLLGFGKSLDFLCCY</sequence>
<dbReference type="AlphaFoldDB" id="A0A9P5WWZ4"/>
<keyword evidence="2" id="KW-1185">Reference proteome</keyword>
<protein>
    <recommendedName>
        <fullName evidence="3">Endonuclease/exonuclease/phosphatase domain-containing protein</fullName>
    </recommendedName>
</protein>
<dbReference type="Gene3D" id="3.60.10.10">
    <property type="entry name" value="Endonuclease/exonuclease/phosphatase"/>
    <property type="match status" value="1"/>
</dbReference>
<dbReference type="InterPro" id="IPR036691">
    <property type="entry name" value="Endo/exonu/phosph_ase_sf"/>
</dbReference>
<gene>
    <name evidence="1" type="ORF">P691DRAFT_769938</name>
</gene>
<evidence type="ECO:0008006" key="3">
    <source>
        <dbReference type="Google" id="ProtNLM"/>
    </source>
</evidence>
<organism evidence="1 2">
    <name type="scientific">Macrolepiota fuliginosa MF-IS2</name>
    <dbReference type="NCBI Taxonomy" id="1400762"/>
    <lineage>
        <taxon>Eukaryota</taxon>
        <taxon>Fungi</taxon>
        <taxon>Dikarya</taxon>
        <taxon>Basidiomycota</taxon>
        <taxon>Agaricomycotina</taxon>
        <taxon>Agaricomycetes</taxon>
        <taxon>Agaricomycetidae</taxon>
        <taxon>Agaricales</taxon>
        <taxon>Agaricineae</taxon>
        <taxon>Agaricaceae</taxon>
        <taxon>Macrolepiota</taxon>
    </lineage>
</organism>
<dbReference type="EMBL" id="MU154466">
    <property type="protein sequence ID" value="KAF9439394.1"/>
    <property type="molecule type" value="Genomic_DNA"/>
</dbReference>
<accession>A0A9P5WWZ4</accession>
<dbReference type="OrthoDB" id="412006at2759"/>
<proteinExistence type="predicted"/>
<dbReference type="Proteomes" id="UP000807342">
    <property type="component" value="Unassembled WGS sequence"/>
</dbReference>
<evidence type="ECO:0000313" key="2">
    <source>
        <dbReference type="Proteomes" id="UP000807342"/>
    </source>
</evidence>
<evidence type="ECO:0000313" key="1">
    <source>
        <dbReference type="EMBL" id="KAF9439394.1"/>
    </source>
</evidence>